<dbReference type="InterPro" id="IPR012394">
    <property type="entry name" value="Aldehyde_DH_NAD(P)"/>
</dbReference>
<dbReference type="InterPro" id="IPR029510">
    <property type="entry name" value="Ald_DH_CS_GLU"/>
</dbReference>
<accession>Q07JP4</accession>
<dbReference type="PIRSF" id="PIRSF036492">
    <property type="entry name" value="ALDH"/>
    <property type="match status" value="1"/>
</dbReference>
<dbReference type="PANTHER" id="PTHR43570:SF20">
    <property type="entry name" value="ALDEHYDE DEHYDROGENASE ALDX-RELATED"/>
    <property type="match status" value="1"/>
</dbReference>
<dbReference type="CDD" id="cd07133">
    <property type="entry name" value="ALDH_CALDH_CalB"/>
    <property type="match status" value="1"/>
</dbReference>
<dbReference type="KEGG" id="rpe:RPE_3914"/>
<evidence type="ECO:0000256" key="7">
    <source>
        <dbReference type="RuleBase" id="RU003345"/>
    </source>
</evidence>
<dbReference type="PANTHER" id="PTHR43570">
    <property type="entry name" value="ALDEHYDE DEHYDROGENASE"/>
    <property type="match status" value="1"/>
</dbReference>
<dbReference type="InterPro" id="IPR016160">
    <property type="entry name" value="Ald_DH_CS_CYS"/>
</dbReference>
<dbReference type="InterPro" id="IPR016163">
    <property type="entry name" value="Ald_DH_C"/>
</dbReference>
<dbReference type="PROSITE" id="PS00070">
    <property type="entry name" value="ALDEHYDE_DEHYDR_CYS"/>
    <property type="match status" value="1"/>
</dbReference>
<dbReference type="Pfam" id="PF00171">
    <property type="entry name" value="Aldedh"/>
    <property type="match status" value="1"/>
</dbReference>
<evidence type="ECO:0000259" key="8">
    <source>
        <dbReference type="Pfam" id="PF00171"/>
    </source>
</evidence>
<evidence type="ECO:0000256" key="4">
    <source>
        <dbReference type="PIRNR" id="PIRNR036492"/>
    </source>
</evidence>
<keyword evidence="3" id="KW-0520">NAD</keyword>
<dbReference type="HOGENOM" id="CLU_005391_3_6_5"/>
<organism evidence="9">
    <name type="scientific">Rhodopseudomonas palustris (strain BisA53)</name>
    <dbReference type="NCBI Taxonomy" id="316055"/>
    <lineage>
        <taxon>Bacteria</taxon>
        <taxon>Pseudomonadati</taxon>
        <taxon>Pseudomonadota</taxon>
        <taxon>Alphaproteobacteria</taxon>
        <taxon>Hyphomicrobiales</taxon>
        <taxon>Nitrobacteraceae</taxon>
        <taxon>Rhodopseudomonas</taxon>
    </lineage>
</organism>
<dbReference type="eggNOG" id="COG1012">
    <property type="taxonomic scope" value="Bacteria"/>
</dbReference>
<dbReference type="InterPro" id="IPR016162">
    <property type="entry name" value="Ald_DH_N"/>
</dbReference>
<dbReference type="GO" id="GO:0006081">
    <property type="term" value="P:aldehyde metabolic process"/>
    <property type="evidence" value="ECO:0007669"/>
    <property type="project" value="InterPro"/>
</dbReference>
<dbReference type="InterPro" id="IPR015590">
    <property type="entry name" value="Aldehyde_DH_dom"/>
</dbReference>
<evidence type="ECO:0000313" key="9">
    <source>
        <dbReference type="EMBL" id="ABJ07840.1"/>
    </source>
</evidence>
<feature type="active site" evidence="5 6">
    <location>
        <position position="220"/>
    </location>
</feature>
<evidence type="ECO:0000256" key="5">
    <source>
        <dbReference type="PIRSR" id="PIRSR036492-1"/>
    </source>
</evidence>
<dbReference type="Gene3D" id="3.40.309.10">
    <property type="entry name" value="Aldehyde Dehydrogenase, Chain A, domain 2"/>
    <property type="match status" value="1"/>
</dbReference>
<feature type="domain" description="Aldehyde dehydrogenase" evidence="8">
    <location>
        <begin position="21"/>
        <end position="445"/>
    </location>
</feature>
<evidence type="ECO:0000256" key="6">
    <source>
        <dbReference type="PROSITE-ProRule" id="PRU10007"/>
    </source>
</evidence>
<evidence type="ECO:0000256" key="3">
    <source>
        <dbReference type="ARBA" id="ARBA00023027"/>
    </source>
</evidence>
<feature type="active site" evidence="5">
    <location>
        <position position="254"/>
    </location>
</feature>
<dbReference type="OrthoDB" id="9812625at2"/>
<evidence type="ECO:0000256" key="1">
    <source>
        <dbReference type="ARBA" id="ARBA00009986"/>
    </source>
</evidence>
<keyword evidence="2 4" id="KW-0560">Oxidoreductase</keyword>
<name>Q07JP4_RHOP5</name>
<dbReference type="InterPro" id="IPR016161">
    <property type="entry name" value="Ald_DH/histidinol_DH"/>
</dbReference>
<dbReference type="Gene3D" id="3.40.605.10">
    <property type="entry name" value="Aldehyde Dehydrogenase, Chain A, domain 1"/>
    <property type="match status" value="1"/>
</dbReference>
<gene>
    <name evidence="9" type="ordered locus">RPE_3914</name>
</gene>
<dbReference type="GO" id="GO:0004029">
    <property type="term" value="F:aldehyde dehydrogenase (NAD+) activity"/>
    <property type="evidence" value="ECO:0007669"/>
    <property type="project" value="TreeGrafter"/>
</dbReference>
<reference evidence="9" key="1">
    <citation type="submission" date="2006-09" db="EMBL/GenBank/DDBJ databases">
        <title>Complete sequence of Rhodopseudomonas palustris BisA53.</title>
        <authorList>
            <consortium name="US DOE Joint Genome Institute"/>
            <person name="Copeland A."/>
            <person name="Lucas S."/>
            <person name="Lapidus A."/>
            <person name="Barry K."/>
            <person name="Detter J.C."/>
            <person name="Glavina del Rio T."/>
            <person name="Hammon N."/>
            <person name="Israni S."/>
            <person name="Dalin E."/>
            <person name="Tice H."/>
            <person name="Pitluck S."/>
            <person name="Chain P."/>
            <person name="Malfatti S."/>
            <person name="Shin M."/>
            <person name="Vergez L."/>
            <person name="Schmutz J."/>
            <person name="Larimer F."/>
            <person name="Land M."/>
            <person name="Hauser L."/>
            <person name="Pelletier D.A."/>
            <person name="Kyrpides N."/>
            <person name="Kim E."/>
            <person name="Harwood C.S."/>
            <person name="Oda Y."/>
            <person name="Richardson P."/>
        </authorList>
    </citation>
    <scope>NUCLEOTIDE SEQUENCE [LARGE SCALE GENOMIC DNA]</scope>
    <source>
        <strain evidence="9">BisA53</strain>
    </source>
</reference>
<dbReference type="EMBL" id="CP000463">
    <property type="protein sequence ID" value="ABJ07840.1"/>
    <property type="molecule type" value="Genomic_DNA"/>
</dbReference>
<dbReference type="STRING" id="316055.RPE_3914"/>
<dbReference type="SUPFAM" id="SSF53720">
    <property type="entry name" value="ALDH-like"/>
    <property type="match status" value="1"/>
</dbReference>
<sequence>MDQSVHSYGRNALEDSFHRMIEASRQSPPASLETRLDRLARLRALIVENEERFTAAISADFSHRCGIETMIAETLSLLGEIKHTTKHLKGWMAPKKVPTQPQFWPAKNRLIPQPLGVVGIIAPWNYPLQLTLAPAIGAIAAGNLVMIKPSELTPRFAALLQETVTAKFDAAEMVVTGIEDEIGPAFAALPFDHLMFTGSTRVGRIVAEAAGRNLTPVTLELGGKSPAIIDRSANLDEAAQRIAYAKLMNAGQTCIAPDYALVPQNSVQEFADKVRQHMVKMFGETPANKDYTAIIADKHFARLQGLLADAKTLGATVLQSASPDDAAWKSARKFPPTVLTNITTDMKIMQEEIFGPLLPVLGYDSVSEPISFINGRDRPLALYWFGTDEAARDEVLARTVSGGVTLNDCLVHFAQVNQPMGGVGPSGSGAYHGQWGFDTFSHLKPVFYRSPYNRLADLYPPYGGKIARLAKLLRFLS</sequence>
<dbReference type="PROSITE" id="PS00687">
    <property type="entry name" value="ALDEHYDE_DEHYDR_GLU"/>
    <property type="match status" value="1"/>
</dbReference>
<dbReference type="FunFam" id="3.40.309.10:FF:000003">
    <property type="entry name" value="Aldehyde dehydrogenase"/>
    <property type="match status" value="1"/>
</dbReference>
<dbReference type="FunFam" id="3.40.605.10:FF:000004">
    <property type="entry name" value="Aldehyde dehydrogenase"/>
    <property type="match status" value="1"/>
</dbReference>
<proteinExistence type="inferred from homology"/>
<dbReference type="AlphaFoldDB" id="Q07JP4"/>
<evidence type="ECO:0000256" key="2">
    <source>
        <dbReference type="ARBA" id="ARBA00023002"/>
    </source>
</evidence>
<comment type="similarity">
    <text evidence="1 4 7">Belongs to the aldehyde dehydrogenase family.</text>
</comment>
<dbReference type="GO" id="GO:0005737">
    <property type="term" value="C:cytoplasm"/>
    <property type="evidence" value="ECO:0007669"/>
    <property type="project" value="TreeGrafter"/>
</dbReference>
<protein>
    <recommendedName>
        <fullName evidence="4">Aldehyde dehydrogenase</fullName>
    </recommendedName>
</protein>